<keyword evidence="1" id="KW-0812">Transmembrane</keyword>
<dbReference type="InterPro" id="IPR009597">
    <property type="entry name" value="DUF1206"/>
</dbReference>
<accession>A0ABT8DQJ4</accession>
<comment type="caution">
    <text evidence="3">The sequence shown here is derived from an EMBL/GenBank/DDBJ whole genome shotgun (WGS) entry which is preliminary data.</text>
</comment>
<feature type="domain" description="DUF1206" evidence="2">
    <location>
        <begin position="209"/>
        <end position="273"/>
    </location>
</feature>
<feature type="transmembrane region" description="Helical" evidence="1">
    <location>
        <begin position="35"/>
        <end position="57"/>
    </location>
</feature>
<feature type="transmembrane region" description="Helical" evidence="1">
    <location>
        <begin position="119"/>
        <end position="140"/>
    </location>
</feature>
<protein>
    <submittedName>
        <fullName evidence="3">DUF1206 domain-containing protein</fullName>
    </submittedName>
</protein>
<feature type="transmembrane region" description="Helical" evidence="1">
    <location>
        <begin position="246"/>
        <end position="274"/>
    </location>
</feature>
<sequence>MQVVLKNKCEVNVFLNPIFTHPMADIKRRFKTPAIIGFVSKGIIYLVMGTLSLLAALKMGGESSGTNQVLKFLKEQPFGQILLMLLGVGLLCYSYWMFVQCFKDPENRGSTPKAKWMRFGLFTTGVVYTVVAFLSFYHIFSSSSEDTSAGRYLPFLGSTTVSAIFIGIGIILAIQAIVLIIGVFKGGLLDQFNLEGQRYSKQMRMIGKFGFYSRAFIVAIIAYFFLRAGIYTGNHDIKGIEDAFSFLGQSFLGSILMAFTAIGFMAYGVFYIFLPRFKSFGEQ</sequence>
<evidence type="ECO:0000313" key="3">
    <source>
        <dbReference type="EMBL" id="MDN3725495.1"/>
    </source>
</evidence>
<evidence type="ECO:0000313" key="4">
    <source>
        <dbReference type="Proteomes" id="UP001244787"/>
    </source>
</evidence>
<evidence type="ECO:0000259" key="2">
    <source>
        <dbReference type="Pfam" id="PF06724"/>
    </source>
</evidence>
<gene>
    <name evidence="3" type="ORF">QRD02_13985</name>
</gene>
<name>A0ABT8DQJ4_9FLAO</name>
<organism evidence="3 4">
    <name type="scientific">Aequorivita aurantiaca</name>
    <dbReference type="NCBI Taxonomy" id="3053356"/>
    <lineage>
        <taxon>Bacteria</taxon>
        <taxon>Pseudomonadati</taxon>
        <taxon>Bacteroidota</taxon>
        <taxon>Flavobacteriia</taxon>
        <taxon>Flavobacteriales</taxon>
        <taxon>Flavobacteriaceae</taxon>
        <taxon>Aequorivita</taxon>
    </lineage>
</organism>
<dbReference type="Pfam" id="PF06724">
    <property type="entry name" value="DUF1206"/>
    <property type="match status" value="2"/>
</dbReference>
<keyword evidence="1" id="KW-0472">Membrane</keyword>
<reference evidence="3 4" key="1">
    <citation type="submission" date="2023-06" db="EMBL/GenBank/DDBJ databases">
        <authorList>
            <person name="Ye Y.-Q."/>
            <person name="Du Z.-J."/>
        </authorList>
    </citation>
    <scope>NUCLEOTIDE SEQUENCE [LARGE SCALE GENOMIC DNA]</scope>
    <source>
        <strain evidence="3 4">SDUM287046</strain>
    </source>
</reference>
<proteinExistence type="predicted"/>
<dbReference type="Proteomes" id="UP001244787">
    <property type="component" value="Unassembled WGS sequence"/>
</dbReference>
<keyword evidence="4" id="KW-1185">Reference proteome</keyword>
<feature type="transmembrane region" description="Helical" evidence="1">
    <location>
        <begin position="77"/>
        <end position="98"/>
    </location>
</feature>
<feature type="domain" description="DUF1206" evidence="2">
    <location>
        <begin position="36"/>
        <end position="102"/>
    </location>
</feature>
<dbReference type="EMBL" id="JAUGQQ010000018">
    <property type="protein sequence ID" value="MDN3725495.1"/>
    <property type="molecule type" value="Genomic_DNA"/>
</dbReference>
<keyword evidence="1" id="KW-1133">Transmembrane helix</keyword>
<feature type="transmembrane region" description="Helical" evidence="1">
    <location>
        <begin position="205"/>
        <end position="226"/>
    </location>
</feature>
<dbReference type="RefSeq" id="WP_290255587.1">
    <property type="nucleotide sequence ID" value="NZ_JAUGQQ010000018.1"/>
</dbReference>
<feature type="transmembrane region" description="Helical" evidence="1">
    <location>
        <begin position="160"/>
        <end position="184"/>
    </location>
</feature>
<evidence type="ECO:0000256" key="1">
    <source>
        <dbReference type="SAM" id="Phobius"/>
    </source>
</evidence>